<reference evidence="1 2" key="1">
    <citation type="submission" date="2019-10" db="EMBL/GenBank/DDBJ databases">
        <title>Draft genome sequences of Lactobacillus strains.</title>
        <authorList>
            <person name="Cho G.-S."/>
            <person name="Fagbemigun O."/>
            <person name="Brinks E."/>
            <person name="Franz C.M.A.P."/>
        </authorList>
    </citation>
    <scope>NUCLEOTIDE SEQUENCE [LARGE SCALE GENOMIC DNA]</scope>
    <source>
        <strain evidence="1 2">313</strain>
    </source>
</reference>
<comment type="caution">
    <text evidence="1">The sequence shown here is derived from an EMBL/GenBank/DDBJ whole genome shotgun (WGS) entry which is preliminary data.</text>
</comment>
<protein>
    <submittedName>
        <fullName evidence="1">Uncharacterized protein</fullName>
    </submittedName>
</protein>
<organism evidence="1 2">
    <name type="scientific">Lactobacillus helveticus</name>
    <name type="common">Lactobacillus suntoryeus</name>
    <dbReference type="NCBI Taxonomy" id="1587"/>
    <lineage>
        <taxon>Bacteria</taxon>
        <taxon>Bacillati</taxon>
        <taxon>Bacillota</taxon>
        <taxon>Bacilli</taxon>
        <taxon>Lactobacillales</taxon>
        <taxon>Lactobacillaceae</taxon>
        <taxon>Lactobacillus</taxon>
    </lineage>
</organism>
<name>A0A6A7K433_LACHE</name>
<evidence type="ECO:0000313" key="1">
    <source>
        <dbReference type="EMBL" id="MPW15281.1"/>
    </source>
</evidence>
<sequence length="132" mass="15508">MGTWSKKPILENKIPISCLPFDQDKLEVPDQNEIILELEVPDEKVVTVDYKTWLYLANEVDQALRKYDSTKDMNKILTLPEKELDLDRMTRVYLLDVLDQTKTMNFIPELKMSYVKSAYENADGELKEIKDY</sequence>
<accession>A0A6A7K433</accession>
<dbReference type="EMBL" id="WHOE01000161">
    <property type="protein sequence ID" value="MPW15281.1"/>
    <property type="molecule type" value="Genomic_DNA"/>
</dbReference>
<evidence type="ECO:0000313" key="2">
    <source>
        <dbReference type="Proteomes" id="UP000430466"/>
    </source>
</evidence>
<dbReference type="Proteomes" id="UP000430466">
    <property type="component" value="Unassembled WGS sequence"/>
</dbReference>
<dbReference type="AlphaFoldDB" id="A0A6A7K433"/>
<dbReference type="RefSeq" id="WP_193699400.1">
    <property type="nucleotide sequence ID" value="NZ_JAFIWI010000108.1"/>
</dbReference>
<proteinExistence type="predicted"/>
<gene>
    <name evidence="1" type="ORF">GDZ32_11205</name>
</gene>